<dbReference type="Pfam" id="PF06386">
    <property type="entry name" value="GvpL_GvpF"/>
    <property type="match status" value="1"/>
</dbReference>
<evidence type="ECO:0000256" key="2">
    <source>
        <dbReference type="ARBA" id="ARBA00035108"/>
    </source>
</evidence>
<evidence type="ECO:0000256" key="3">
    <source>
        <dbReference type="ARBA" id="ARBA00035643"/>
    </source>
</evidence>
<dbReference type="Proteomes" id="UP001216579">
    <property type="component" value="Unassembled WGS sequence"/>
</dbReference>
<evidence type="ECO:0000313" key="5">
    <source>
        <dbReference type="Proteomes" id="UP001216579"/>
    </source>
</evidence>
<dbReference type="RefSeq" id="WP_276095999.1">
    <property type="nucleotide sequence ID" value="NZ_JARJBC010000022.1"/>
</dbReference>
<comment type="subcellular location">
    <subcellularLocation>
        <location evidence="2">Gas vesicle</location>
    </subcellularLocation>
</comment>
<protein>
    <submittedName>
        <fullName evidence="4">GvpL/GvpF family gas vesicle protein</fullName>
    </submittedName>
</protein>
<dbReference type="InterPro" id="IPR009430">
    <property type="entry name" value="GvpL/GvpF"/>
</dbReference>
<dbReference type="PANTHER" id="PTHR36852:SF1">
    <property type="entry name" value="PROTEIN GVPL 2"/>
    <property type="match status" value="1"/>
</dbReference>
<accession>A0ABT5ZT67</accession>
<proteinExistence type="inferred from homology"/>
<comment type="similarity">
    <text evidence="3">Belongs to the gas vesicle GvpF/GvpL family.</text>
</comment>
<keyword evidence="1" id="KW-0304">Gas vesicle</keyword>
<reference evidence="4 5" key="1">
    <citation type="submission" date="2023-03" db="EMBL/GenBank/DDBJ databases">
        <title>Draft genome sequence of Streptomyces sp. RB6PN23 isolated from peat swamp forest in Thailand.</title>
        <authorList>
            <person name="Klaysubun C."/>
            <person name="Duangmal K."/>
        </authorList>
    </citation>
    <scope>NUCLEOTIDE SEQUENCE [LARGE SCALE GENOMIC DNA]</scope>
    <source>
        <strain evidence="4 5">RB6PN23</strain>
    </source>
</reference>
<comment type="caution">
    <text evidence="4">The sequence shown here is derived from an EMBL/GenBank/DDBJ whole genome shotgun (WGS) entry which is preliminary data.</text>
</comment>
<name>A0ABT5ZT67_9ACTN</name>
<evidence type="ECO:0000256" key="1">
    <source>
        <dbReference type="ARBA" id="ARBA00022987"/>
    </source>
</evidence>
<sequence length="266" mass="28835">MTESAQGAGDAMGCYVYGVVPESDTFTGLDDLRAVGDPEVSVTLVRHRDIAAVVSDVATDRPLGSPEDLQAHAGVLNALAAKGAPVLPFRFGTVLKDAQSVASEVLTGGHDAFVVALERMKGHAQFTLKAQYDQDAVLWEVLDERPEIRELRERLNKVSDEAAYYERIELGQLVAEAIAAKRDADSAEIHQRLAPLAAATATSEPSSEAGLVDASFLVEDRRRNTFERAAEDLARHWHGRVRLQLLGPLAPYDFVADAMGDREEEG</sequence>
<organism evidence="4 5">
    <name type="scientific">Streptomyces silvisoli</name>
    <dbReference type="NCBI Taxonomy" id="3034235"/>
    <lineage>
        <taxon>Bacteria</taxon>
        <taxon>Bacillati</taxon>
        <taxon>Actinomycetota</taxon>
        <taxon>Actinomycetes</taxon>
        <taxon>Kitasatosporales</taxon>
        <taxon>Streptomycetaceae</taxon>
        <taxon>Streptomyces</taxon>
    </lineage>
</organism>
<dbReference type="EMBL" id="JARJBC010000022">
    <property type="protein sequence ID" value="MDF3293025.1"/>
    <property type="molecule type" value="Genomic_DNA"/>
</dbReference>
<evidence type="ECO:0000313" key="4">
    <source>
        <dbReference type="EMBL" id="MDF3293025.1"/>
    </source>
</evidence>
<keyword evidence="5" id="KW-1185">Reference proteome</keyword>
<gene>
    <name evidence="4" type="ORF">P3G67_28180</name>
</gene>
<dbReference type="PANTHER" id="PTHR36852">
    <property type="entry name" value="PROTEIN GVPL 2"/>
    <property type="match status" value="1"/>
</dbReference>